<sequence length="29" mass="3416">MCERFQLVPWLGTQHWLTMPGVSTLYASY</sequence>
<organism evidence="1">
    <name type="scientific">Podoviridae sp. ct2iq11</name>
    <dbReference type="NCBI Taxonomy" id="2827720"/>
    <lineage>
        <taxon>Viruses</taxon>
        <taxon>Duplodnaviria</taxon>
        <taxon>Heunggongvirae</taxon>
        <taxon>Uroviricota</taxon>
        <taxon>Caudoviricetes</taxon>
    </lineage>
</organism>
<dbReference type="EMBL" id="BK032872">
    <property type="protein sequence ID" value="DAF65049.1"/>
    <property type="molecule type" value="Genomic_DNA"/>
</dbReference>
<reference evidence="1" key="1">
    <citation type="journal article" date="2021" name="Proc. Natl. Acad. Sci. U.S.A.">
        <title>A Catalog of Tens of Thousands of Viruses from Human Metagenomes Reveals Hidden Associations with Chronic Diseases.</title>
        <authorList>
            <person name="Tisza M.J."/>
            <person name="Buck C.B."/>
        </authorList>
    </citation>
    <scope>NUCLEOTIDE SEQUENCE</scope>
    <source>
        <strain evidence="1">Ct2iq11</strain>
    </source>
</reference>
<protein>
    <submittedName>
        <fullName evidence="1">Uncharacterized protein</fullName>
    </submittedName>
</protein>
<accession>A0A8S5TPI6</accession>
<name>A0A8S5TPI6_9CAUD</name>
<evidence type="ECO:0000313" key="1">
    <source>
        <dbReference type="EMBL" id="DAF65049.1"/>
    </source>
</evidence>
<proteinExistence type="predicted"/>